<dbReference type="InterPro" id="IPR036929">
    <property type="entry name" value="DsbDN_sf"/>
</dbReference>
<accession>A0A6G7IZF2</accession>
<keyword evidence="4" id="KW-1185">Reference proteome</keyword>
<dbReference type="AlphaFoldDB" id="A0A6G7IZF2"/>
<dbReference type="EMBL" id="CP049616">
    <property type="protein sequence ID" value="QII43981.1"/>
    <property type="molecule type" value="Genomic_DNA"/>
</dbReference>
<evidence type="ECO:0000259" key="2">
    <source>
        <dbReference type="Pfam" id="PF11412"/>
    </source>
</evidence>
<evidence type="ECO:0000313" key="3">
    <source>
        <dbReference type="EMBL" id="QII43981.1"/>
    </source>
</evidence>
<feature type="signal peptide" evidence="1">
    <location>
        <begin position="1"/>
        <end position="18"/>
    </location>
</feature>
<evidence type="ECO:0000256" key="1">
    <source>
        <dbReference type="SAM" id="SignalP"/>
    </source>
</evidence>
<dbReference type="KEGG" id="mut:GVT53_04605"/>
<dbReference type="InterPro" id="IPR028250">
    <property type="entry name" value="DsbDN"/>
</dbReference>
<dbReference type="Pfam" id="PF11412">
    <property type="entry name" value="DsbD_N"/>
    <property type="match status" value="1"/>
</dbReference>
<dbReference type="Gene3D" id="2.60.40.1250">
    <property type="entry name" value="Thiol:disulfide interchange protein DsbD, N-terminal domain"/>
    <property type="match status" value="1"/>
</dbReference>
<feature type="domain" description="Thiol:disulfide interchange protein DsbD N-terminal" evidence="2">
    <location>
        <begin position="30"/>
        <end position="140"/>
    </location>
</feature>
<gene>
    <name evidence="3" type="ORF">GVT53_04605</name>
</gene>
<name>A0A6G7IZF2_9FLAO</name>
<organism evidence="3 4">
    <name type="scientific">Flagellimonas oceani</name>
    <dbReference type="NCBI Taxonomy" id="2698672"/>
    <lineage>
        <taxon>Bacteria</taxon>
        <taxon>Pseudomonadati</taxon>
        <taxon>Bacteroidota</taxon>
        <taxon>Flavobacteriia</taxon>
        <taxon>Flavobacteriales</taxon>
        <taxon>Flavobacteriaceae</taxon>
        <taxon>Flagellimonas</taxon>
    </lineage>
</organism>
<dbReference type="RefSeq" id="WP_166247642.1">
    <property type="nucleotide sequence ID" value="NZ_CP049616.1"/>
</dbReference>
<reference evidence="3 4" key="1">
    <citation type="submission" date="2020-02" db="EMBL/GenBank/DDBJ databases">
        <title>Complete genome of Muricauda sp. 501str8.</title>
        <authorList>
            <person name="Dong B."/>
            <person name="Zhu S."/>
            <person name="Yang J."/>
            <person name="Chen J."/>
        </authorList>
    </citation>
    <scope>NUCLEOTIDE SEQUENCE [LARGE SCALE GENOMIC DNA]</scope>
    <source>
        <strain evidence="3 4">501str8</strain>
    </source>
</reference>
<protein>
    <submittedName>
        <fullName evidence="3">Cytochrome C biogenesis protein</fullName>
    </submittedName>
</protein>
<dbReference type="Proteomes" id="UP000502928">
    <property type="component" value="Chromosome"/>
</dbReference>
<proteinExistence type="predicted"/>
<sequence>MKRLLLLALLLSFFYGKAQIYDPVKWTATVKQVSDTDYDLIATATIEDQWHLYSQNVPDNGPLPTTFIFNGSEQYLKKGNTREESGHTVEDPIFNMEIKYFETKATFVQRIKVKGEKGFRIDAVVEFMVCDNTKCLPPKEVDLVFVVQ</sequence>
<evidence type="ECO:0000313" key="4">
    <source>
        <dbReference type="Proteomes" id="UP000502928"/>
    </source>
</evidence>
<keyword evidence="1" id="KW-0732">Signal</keyword>
<feature type="chain" id="PRO_5026311191" evidence="1">
    <location>
        <begin position="19"/>
        <end position="148"/>
    </location>
</feature>